<keyword evidence="1" id="KW-0812">Transmembrane</keyword>
<gene>
    <name evidence="2" type="ORF">FOZ60_001134</name>
</gene>
<name>A0A7J6P0U8_PEROL</name>
<evidence type="ECO:0000313" key="2">
    <source>
        <dbReference type="EMBL" id="KAF4689783.1"/>
    </source>
</evidence>
<feature type="transmembrane region" description="Helical" evidence="1">
    <location>
        <begin position="52"/>
        <end position="73"/>
    </location>
</feature>
<dbReference type="AlphaFoldDB" id="A0A7J6P0U8"/>
<proteinExistence type="predicted"/>
<organism evidence="2 3">
    <name type="scientific">Perkinsus olseni</name>
    <name type="common">Perkinsus atlanticus</name>
    <dbReference type="NCBI Taxonomy" id="32597"/>
    <lineage>
        <taxon>Eukaryota</taxon>
        <taxon>Sar</taxon>
        <taxon>Alveolata</taxon>
        <taxon>Perkinsozoa</taxon>
        <taxon>Perkinsea</taxon>
        <taxon>Perkinsida</taxon>
        <taxon>Perkinsidae</taxon>
        <taxon>Perkinsus</taxon>
    </lineage>
</organism>
<comment type="caution">
    <text evidence="2">The sequence shown here is derived from an EMBL/GenBank/DDBJ whole genome shotgun (WGS) entry which is preliminary data.</text>
</comment>
<evidence type="ECO:0000256" key="1">
    <source>
        <dbReference type="SAM" id="Phobius"/>
    </source>
</evidence>
<keyword evidence="1" id="KW-0472">Membrane</keyword>
<evidence type="ECO:0000313" key="3">
    <source>
        <dbReference type="Proteomes" id="UP000541610"/>
    </source>
</evidence>
<keyword evidence="1" id="KW-1133">Transmembrane helix</keyword>
<accession>A0A7J6P0U8</accession>
<dbReference type="OrthoDB" id="10367040at2759"/>
<reference evidence="2 3" key="1">
    <citation type="submission" date="2020-04" db="EMBL/GenBank/DDBJ databases">
        <title>Perkinsus olseni comparative genomics.</title>
        <authorList>
            <person name="Bogema D.R."/>
        </authorList>
    </citation>
    <scope>NUCLEOTIDE SEQUENCE [LARGE SCALE GENOMIC DNA]</scope>
    <source>
        <strain evidence="2">00978-12</strain>
    </source>
</reference>
<protein>
    <submittedName>
        <fullName evidence="2">Uncharacterized protein</fullName>
    </submittedName>
</protein>
<dbReference type="EMBL" id="JABANP010000115">
    <property type="protein sequence ID" value="KAF4689783.1"/>
    <property type="molecule type" value="Genomic_DNA"/>
</dbReference>
<sequence>MLSSRPSTVAEMDNAPEHFLSYLGSYRAKADDGHSTVRSGSRGSASWGWPTLRLLILCIILAVMSAIAVYYSWLPFWAASLQAQGLSLTIEKAEITSPVSCVMLTLTTLENDTRLCARGTAVLKVTSVGREEVTVGGVEGVLFANTDSAGACFMLGDFKVGPQIHTTTTVPFYLLTTAKYDARLNEDVAKTNTCTAWLTAEVRVSSWTFQIFLPRVVIRDLKLSLQFL</sequence>
<dbReference type="Proteomes" id="UP000541610">
    <property type="component" value="Unassembled WGS sequence"/>
</dbReference>